<protein>
    <submittedName>
        <fullName evidence="1">Uncharacterized protein</fullName>
    </submittedName>
</protein>
<reference evidence="1" key="1">
    <citation type="submission" date="2021-02" db="EMBL/GenBank/DDBJ databases">
        <title>Thiocyanate and organic carbon inputs drive convergent selection for specific autotrophic Afipia and Thiobacillus strains within complex microbiomes.</title>
        <authorList>
            <person name="Huddy R.J."/>
            <person name="Sachdeva R."/>
            <person name="Kadzinga F."/>
            <person name="Kantor R.S."/>
            <person name="Harrison S.T.L."/>
            <person name="Banfield J.F."/>
        </authorList>
    </citation>
    <scope>NUCLEOTIDE SEQUENCE</scope>
    <source>
        <strain evidence="1">SCN18_10_11_15_R4_P_38_20</strain>
    </source>
</reference>
<evidence type="ECO:0000313" key="1">
    <source>
        <dbReference type="EMBL" id="MBN9412872.1"/>
    </source>
</evidence>
<evidence type="ECO:0000313" key="2">
    <source>
        <dbReference type="Proteomes" id="UP000664414"/>
    </source>
</evidence>
<dbReference type="Proteomes" id="UP000664414">
    <property type="component" value="Unassembled WGS sequence"/>
</dbReference>
<sequence length="61" mass="7101">MTIKAFNWQLATGNWQLATGNWQLATGNWQLATGNWQLSKFEPIKKRFKKKFLISCVCKII</sequence>
<gene>
    <name evidence="1" type="ORF">J0H12_02955</name>
</gene>
<name>A0A8J7PQT8_9PROT</name>
<dbReference type="AlphaFoldDB" id="A0A8J7PQT8"/>
<accession>A0A8J7PQT8</accession>
<dbReference type="EMBL" id="JAFKGL010000013">
    <property type="protein sequence ID" value="MBN9412872.1"/>
    <property type="molecule type" value="Genomic_DNA"/>
</dbReference>
<comment type="caution">
    <text evidence="1">The sequence shown here is derived from an EMBL/GenBank/DDBJ whole genome shotgun (WGS) entry which is preliminary data.</text>
</comment>
<organism evidence="1 2">
    <name type="scientific">Candidatus Paracaedimonas acanthamoebae</name>
    <dbReference type="NCBI Taxonomy" id="244581"/>
    <lineage>
        <taxon>Bacteria</taxon>
        <taxon>Pseudomonadati</taxon>
        <taxon>Pseudomonadota</taxon>
        <taxon>Alphaproteobacteria</taxon>
        <taxon>Holosporales</taxon>
        <taxon>Caedimonadaceae</taxon>
        <taxon>Candidatus Paracaedimonas</taxon>
    </lineage>
</organism>
<proteinExistence type="predicted"/>